<dbReference type="EMBL" id="CAJOBE010008705">
    <property type="protein sequence ID" value="CAF4067556.1"/>
    <property type="molecule type" value="Genomic_DNA"/>
</dbReference>
<comment type="caution">
    <text evidence="2">The sequence shown here is derived from an EMBL/GenBank/DDBJ whole genome shotgun (WGS) entry which is preliminary data.</text>
</comment>
<dbReference type="Proteomes" id="UP000663836">
    <property type="component" value="Unassembled WGS sequence"/>
</dbReference>
<evidence type="ECO:0000313" key="2">
    <source>
        <dbReference type="EMBL" id="CAF4067556.1"/>
    </source>
</evidence>
<accession>A0A819SYE2</accession>
<evidence type="ECO:0000313" key="4">
    <source>
        <dbReference type="Proteomes" id="UP000663874"/>
    </source>
</evidence>
<dbReference type="AlphaFoldDB" id="A0A819SYE2"/>
<dbReference type="InterPro" id="IPR036047">
    <property type="entry name" value="F-box-like_dom_sf"/>
</dbReference>
<organism evidence="2 4">
    <name type="scientific">Rotaria sordida</name>
    <dbReference type="NCBI Taxonomy" id="392033"/>
    <lineage>
        <taxon>Eukaryota</taxon>
        <taxon>Metazoa</taxon>
        <taxon>Spiralia</taxon>
        <taxon>Gnathifera</taxon>
        <taxon>Rotifera</taxon>
        <taxon>Eurotatoria</taxon>
        <taxon>Bdelloidea</taxon>
        <taxon>Philodinida</taxon>
        <taxon>Philodinidae</taxon>
        <taxon>Rotaria</taxon>
    </lineage>
</organism>
<proteinExistence type="predicted"/>
<protein>
    <recommendedName>
        <fullName evidence="1">F-box domain-containing protein</fullName>
    </recommendedName>
</protein>
<dbReference type="SUPFAM" id="SSF81383">
    <property type="entry name" value="F-box domain"/>
    <property type="match status" value="1"/>
</dbReference>
<name>A0A819SYE2_9BILA</name>
<evidence type="ECO:0000313" key="3">
    <source>
        <dbReference type="EMBL" id="CAF4084106.1"/>
    </source>
</evidence>
<dbReference type="Pfam" id="PF00646">
    <property type="entry name" value="F-box"/>
    <property type="match status" value="1"/>
</dbReference>
<sequence length="111" mass="13297">MKHSFIQLNDLPDEILMMIFNKLTTIELCNECFNQLHTFYVNILRIQSSNQIINNTEKSSKLKCFPLSYGIFKCVRKILLFDEYPFEHEFILQISKSFPFLEKLTIVNRKR</sequence>
<dbReference type="InterPro" id="IPR001810">
    <property type="entry name" value="F-box_dom"/>
</dbReference>
<dbReference type="EMBL" id="CAJOBD010007333">
    <property type="protein sequence ID" value="CAF4084106.1"/>
    <property type="molecule type" value="Genomic_DNA"/>
</dbReference>
<reference evidence="2" key="1">
    <citation type="submission" date="2021-02" db="EMBL/GenBank/DDBJ databases">
        <authorList>
            <person name="Nowell W R."/>
        </authorList>
    </citation>
    <scope>NUCLEOTIDE SEQUENCE</scope>
</reference>
<evidence type="ECO:0000259" key="1">
    <source>
        <dbReference type="Pfam" id="PF00646"/>
    </source>
</evidence>
<gene>
    <name evidence="2" type="ORF">FNK824_LOCUS29617</name>
    <name evidence="3" type="ORF">JBS370_LOCUS30872</name>
</gene>
<feature type="domain" description="F-box" evidence="1">
    <location>
        <begin position="8"/>
        <end position="30"/>
    </location>
</feature>
<dbReference type="Proteomes" id="UP000663874">
    <property type="component" value="Unassembled WGS sequence"/>
</dbReference>